<dbReference type="InterPro" id="IPR046348">
    <property type="entry name" value="SIS_dom_sf"/>
</dbReference>
<dbReference type="GO" id="GO:0003677">
    <property type="term" value="F:DNA binding"/>
    <property type="evidence" value="ECO:0007669"/>
    <property type="project" value="UniProtKB-KW"/>
</dbReference>
<name>A0A0R1TWY2_9LACO</name>
<dbReference type="RefSeq" id="WP_054651816.1">
    <property type="nucleotide sequence ID" value="NZ_AZFJ01000049.1"/>
</dbReference>
<dbReference type="Gene3D" id="3.40.50.10490">
    <property type="entry name" value="Glucose-6-phosphate isomerase like protein, domain 1"/>
    <property type="match status" value="1"/>
</dbReference>
<dbReference type="PROSITE" id="PS51464">
    <property type="entry name" value="SIS"/>
    <property type="match status" value="1"/>
</dbReference>
<dbReference type="PANTHER" id="PTHR30514:SF1">
    <property type="entry name" value="HTH-TYPE TRANSCRIPTIONAL REGULATOR HEXR-RELATED"/>
    <property type="match status" value="1"/>
</dbReference>
<gene>
    <name evidence="6" type="ORF">FC50_GL001088</name>
</gene>
<dbReference type="Pfam" id="PF01418">
    <property type="entry name" value="HTH_6"/>
    <property type="match status" value="1"/>
</dbReference>
<keyword evidence="2" id="KW-0238">DNA-binding</keyword>
<organism evidence="6 7">
    <name type="scientific">Lacticaseibacillus pantheris DSM 15945 = JCM 12539 = NBRC 106106</name>
    <dbReference type="NCBI Taxonomy" id="1423783"/>
    <lineage>
        <taxon>Bacteria</taxon>
        <taxon>Bacillati</taxon>
        <taxon>Bacillota</taxon>
        <taxon>Bacilli</taxon>
        <taxon>Lactobacillales</taxon>
        <taxon>Lactobacillaceae</taxon>
        <taxon>Lacticaseibacillus</taxon>
    </lineage>
</organism>
<dbReference type="InterPro" id="IPR036388">
    <property type="entry name" value="WH-like_DNA-bd_sf"/>
</dbReference>
<evidence type="ECO:0000259" key="4">
    <source>
        <dbReference type="PROSITE" id="PS51071"/>
    </source>
</evidence>
<evidence type="ECO:0000256" key="1">
    <source>
        <dbReference type="ARBA" id="ARBA00023015"/>
    </source>
</evidence>
<dbReference type="STRING" id="1423783.FC50_GL001088"/>
<dbReference type="InterPro" id="IPR035472">
    <property type="entry name" value="RpiR-like_SIS"/>
</dbReference>
<dbReference type="InterPro" id="IPR001347">
    <property type="entry name" value="SIS_dom"/>
</dbReference>
<dbReference type="GO" id="GO:0003700">
    <property type="term" value="F:DNA-binding transcription factor activity"/>
    <property type="evidence" value="ECO:0007669"/>
    <property type="project" value="InterPro"/>
</dbReference>
<dbReference type="GO" id="GO:0097367">
    <property type="term" value="F:carbohydrate derivative binding"/>
    <property type="evidence" value="ECO:0007669"/>
    <property type="project" value="InterPro"/>
</dbReference>
<dbReference type="EMBL" id="AZFJ01000049">
    <property type="protein sequence ID" value="KRL85702.1"/>
    <property type="molecule type" value="Genomic_DNA"/>
</dbReference>
<dbReference type="Pfam" id="PF01380">
    <property type="entry name" value="SIS"/>
    <property type="match status" value="1"/>
</dbReference>
<dbReference type="PROSITE" id="PS51071">
    <property type="entry name" value="HTH_RPIR"/>
    <property type="match status" value="1"/>
</dbReference>
<keyword evidence="1" id="KW-0805">Transcription regulation</keyword>
<dbReference type="InterPro" id="IPR000281">
    <property type="entry name" value="HTH_RpiR"/>
</dbReference>
<dbReference type="InterPro" id="IPR047640">
    <property type="entry name" value="RpiR-like"/>
</dbReference>
<keyword evidence="7" id="KW-1185">Reference proteome</keyword>
<evidence type="ECO:0000313" key="7">
    <source>
        <dbReference type="Proteomes" id="UP000051922"/>
    </source>
</evidence>
<comment type="caution">
    <text evidence="6">The sequence shown here is derived from an EMBL/GenBank/DDBJ whole genome shotgun (WGS) entry which is preliminary data.</text>
</comment>
<reference evidence="6 7" key="1">
    <citation type="journal article" date="2015" name="Genome Announc.">
        <title>Expanding the biotechnology potential of lactobacilli through comparative genomics of 213 strains and associated genera.</title>
        <authorList>
            <person name="Sun Z."/>
            <person name="Harris H.M."/>
            <person name="McCann A."/>
            <person name="Guo C."/>
            <person name="Argimon S."/>
            <person name="Zhang W."/>
            <person name="Yang X."/>
            <person name="Jeffery I.B."/>
            <person name="Cooney J.C."/>
            <person name="Kagawa T.F."/>
            <person name="Liu W."/>
            <person name="Song Y."/>
            <person name="Salvetti E."/>
            <person name="Wrobel A."/>
            <person name="Rasinkangas P."/>
            <person name="Parkhill J."/>
            <person name="Rea M.C."/>
            <person name="O'Sullivan O."/>
            <person name="Ritari J."/>
            <person name="Douillard F.P."/>
            <person name="Paul Ross R."/>
            <person name="Yang R."/>
            <person name="Briner A.E."/>
            <person name="Felis G.E."/>
            <person name="de Vos W.M."/>
            <person name="Barrangou R."/>
            <person name="Klaenhammer T.R."/>
            <person name="Caufield P.W."/>
            <person name="Cui Y."/>
            <person name="Zhang H."/>
            <person name="O'Toole P.W."/>
        </authorList>
    </citation>
    <scope>NUCLEOTIDE SEQUENCE [LARGE SCALE GENOMIC DNA]</scope>
    <source>
        <strain evidence="6 7">DSM 15945</strain>
    </source>
</reference>
<proteinExistence type="predicted"/>
<dbReference type="PATRIC" id="fig|1423783.4.peg.1127"/>
<dbReference type="PANTHER" id="PTHR30514">
    <property type="entry name" value="GLUCOKINASE"/>
    <property type="match status" value="1"/>
</dbReference>
<sequence length="277" mass="30259">MTTNIIDTIYGRLASMTPTDQKIAQTILDQPAAIVDWTISQLATTAGVSDASVSRFCRNLDLAGFHQLKVKVAQVAEDTSPAHATNNDDVQQYLASVTANKVDEVTHSLDQLSTALIDQLVAWLSTASVIQVVADGDTYPVAADATYKFNQIGLFAISAQPWETAVAQTLNLDQRAVLIAISNSGESRTMLKTVDVAQSRGVRVIGITNRDDSPLAQRADLHITTTVRQRVLRSEYYFSRVAAMTVIEALYLLLIHADPERIERIHTHEAIIADSKV</sequence>
<dbReference type="Proteomes" id="UP000051922">
    <property type="component" value="Unassembled WGS sequence"/>
</dbReference>
<protein>
    <submittedName>
        <fullName evidence="6">RpiR family transcriptional regulator</fullName>
    </submittedName>
</protein>
<evidence type="ECO:0000259" key="5">
    <source>
        <dbReference type="PROSITE" id="PS51464"/>
    </source>
</evidence>
<dbReference type="Gene3D" id="1.10.10.10">
    <property type="entry name" value="Winged helix-like DNA-binding domain superfamily/Winged helix DNA-binding domain"/>
    <property type="match status" value="1"/>
</dbReference>
<dbReference type="SUPFAM" id="SSF53697">
    <property type="entry name" value="SIS domain"/>
    <property type="match status" value="1"/>
</dbReference>
<evidence type="ECO:0000256" key="2">
    <source>
        <dbReference type="ARBA" id="ARBA00023125"/>
    </source>
</evidence>
<dbReference type="CDD" id="cd05013">
    <property type="entry name" value="SIS_RpiR"/>
    <property type="match status" value="1"/>
</dbReference>
<evidence type="ECO:0000256" key="3">
    <source>
        <dbReference type="ARBA" id="ARBA00023163"/>
    </source>
</evidence>
<accession>A0A0R1TWY2</accession>
<evidence type="ECO:0000313" key="6">
    <source>
        <dbReference type="EMBL" id="KRL85702.1"/>
    </source>
</evidence>
<dbReference type="OrthoDB" id="3684496at2"/>
<keyword evidence="3" id="KW-0804">Transcription</keyword>
<dbReference type="InterPro" id="IPR009057">
    <property type="entry name" value="Homeodomain-like_sf"/>
</dbReference>
<feature type="domain" description="HTH rpiR-type" evidence="4">
    <location>
        <begin position="3"/>
        <end position="79"/>
    </location>
</feature>
<dbReference type="AlphaFoldDB" id="A0A0R1TWY2"/>
<feature type="domain" description="SIS" evidence="5">
    <location>
        <begin position="120"/>
        <end position="260"/>
    </location>
</feature>
<dbReference type="SUPFAM" id="SSF46689">
    <property type="entry name" value="Homeodomain-like"/>
    <property type="match status" value="1"/>
</dbReference>
<dbReference type="GO" id="GO:1901135">
    <property type="term" value="P:carbohydrate derivative metabolic process"/>
    <property type="evidence" value="ECO:0007669"/>
    <property type="project" value="InterPro"/>
</dbReference>